<dbReference type="RefSeq" id="WP_139189098.1">
    <property type="nucleotide sequence ID" value="NZ_FNED01000029.1"/>
</dbReference>
<proteinExistence type="predicted"/>
<sequence>ERLATEEGERKYSQRKIDVEPVFGQIKHNRQFHRFSLRGLSKNTVEWGLICAAHNLIKWTLKLNQRSKEPQIRG</sequence>
<reference evidence="2 3" key="1">
    <citation type="submission" date="2016-10" db="EMBL/GenBank/DDBJ databases">
        <authorList>
            <person name="de Groot N.N."/>
        </authorList>
    </citation>
    <scope>NUCLEOTIDE SEQUENCE [LARGE SCALE GENOMIC DNA]</scope>
    <source>
        <strain evidence="2 3">DSM 2895</strain>
    </source>
</reference>
<accession>A0A1G8X035</accession>
<feature type="domain" description="Transposase DDE" evidence="1">
    <location>
        <begin position="1"/>
        <end position="58"/>
    </location>
</feature>
<dbReference type="PANTHER" id="PTHR33408:SF2">
    <property type="entry name" value="TRANSPOSASE DDE DOMAIN-CONTAINING PROTEIN"/>
    <property type="match status" value="1"/>
</dbReference>
<evidence type="ECO:0000259" key="1">
    <source>
        <dbReference type="Pfam" id="PF13751"/>
    </source>
</evidence>
<dbReference type="PANTHER" id="PTHR33408">
    <property type="entry name" value="TRANSPOSASE"/>
    <property type="match status" value="1"/>
</dbReference>
<organism evidence="2 3">
    <name type="scientific">Aneurinibacillus migulanus</name>
    <name type="common">Bacillus migulanus</name>
    <dbReference type="NCBI Taxonomy" id="47500"/>
    <lineage>
        <taxon>Bacteria</taxon>
        <taxon>Bacillati</taxon>
        <taxon>Bacillota</taxon>
        <taxon>Bacilli</taxon>
        <taxon>Bacillales</taxon>
        <taxon>Paenibacillaceae</taxon>
        <taxon>Aneurinibacillus group</taxon>
        <taxon>Aneurinibacillus</taxon>
    </lineage>
</organism>
<protein>
    <submittedName>
        <fullName evidence="2">Transposase DDE domain-containing protein</fullName>
    </submittedName>
</protein>
<name>A0A1G8X035_ANEMI</name>
<gene>
    <name evidence="2" type="ORF">SAMN04487909_12971</name>
</gene>
<dbReference type="Proteomes" id="UP000182836">
    <property type="component" value="Unassembled WGS sequence"/>
</dbReference>
<evidence type="ECO:0000313" key="3">
    <source>
        <dbReference type="Proteomes" id="UP000182836"/>
    </source>
</evidence>
<dbReference type="Pfam" id="PF13751">
    <property type="entry name" value="DDE_Tnp_1_6"/>
    <property type="match status" value="1"/>
</dbReference>
<feature type="non-terminal residue" evidence="2">
    <location>
        <position position="1"/>
    </location>
</feature>
<evidence type="ECO:0000313" key="2">
    <source>
        <dbReference type="EMBL" id="SDJ83120.1"/>
    </source>
</evidence>
<dbReference type="AlphaFoldDB" id="A0A1G8X035"/>
<dbReference type="InterPro" id="IPR025668">
    <property type="entry name" value="Tnp_DDE_dom"/>
</dbReference>
<dbReference type="EMBL" id="FNED01000029">
    <property type="protein sequence ID" value="SDJ83120.1"/>
    <property type="molecule type" value="Genomic_DNA"/>
</dbReference>